<protein>
    <recommendedName>
        <fullName evidence="1">ADP-ribosyl cyclase/cyclic ADP-ribose hydrolase</fullName>
        <ecNumber evidence="1">3.2.2.6</ecNumber>
    </recommendedName>
</protein>
<evidence type="ECO:0000313" key="9">
    <source>
        <dbReference type="EMBL" id="PRQ24258.1"/>
    </source>
</evidence>
<dbReference type="PRINTS" id="PR00364">
    <property type="entry name" value="DISEASERSIST"/>
</dbReference>
<dbReference type="InterPro" id="IPR036390">
    <property type="entry name" value="WH_DNA-bd_sf"/>
</dbReference>
<dbReference type="Gene3D" id="3.80.10.10">
    <property type="entry name" value="Ribonuclease Inhibitor"/>
    <property type="match status" value="6"/>
</dbReference>
<dbReference type="InterPro" id="IPR027417">
    <property type="entry name" value="P-loop_NTPase"/>
</dbReference>
<keyword evidence="3" id="KW-0677">Repeat</keyword>
<evidence type="ECO:0000313" key="10">
    <source>
        <dbReference type="Proteomes" id="UP000238479"/>
    </source>
</evidence>
<dbReference type="InterPro" id="IPR044974">
    <property type="entry name" value="Disease_R_plants"/>
</dbReference>
<evidence type="ECO:0000259" key="8">
    <source>
        <dbReference type="PROSITE" id="PS50104"/>
    </source>
</evidence>
<evidence type="ECO:0000256" key="3">
    <source>
        <dbReference type="ARBA" id="ARBA00022737"/>
    </source>
</evidence>
<dbReference type="Gramene" id="PRQ24258">
    <property type="protein sequence ID" value="PRQ24258"/>
    <property type="gene ID" value="RchiOBHm_Chr6g0270391"/>
</dbReference>
<proteinExistence type="predicted"/>
<organism evidence="9 10">
    <name type="scientific">Rosa chinensis</name>
    <name type="common">China rose</name>
    <dbReference type="NCBI Taxonomy" id="74649"/>
    <lineage>
        <taxon>Eukaryota</taxon>
        <taxon>Viridiplantae</taxon>
        <taxon>Streptophyta</taxon>
        <taxon>Embryophyta</taxon>
        <taxon>Tracheophyta</taxon>
        <taxon>Spermatophyta</taxon>
        <taxon>Magnoliopsida</taxon>
        <taxon>eudicotyledons</taxon>
        <taxon>Gunneridae</taxon>
        <taxon>Pentapetalae</taxon>
        <taxon>rosids</taxon>
        <taxon>fabids</taxon>
        <taxon>Rosales</taxon>
        <taxon>Rosaceae</taxon>
        <taxon>Rosoideae</taxon>
        <taxon>Rosoideae incertae sedis</taxon>
        <taxon>Rosa</taxon>
    </lineage>
</organism>
<dbReference type="InterPro" id="IPR011713">
    <property type="entry name" value="Leu-rich_rpt_3"/>
</dbReference>
<dbReference type="Proteomes" id="UP000238479">
    <property type="component" value="Chromosome 6"/>
</dbReference>
<evidence type="ECO:0000256" key="2">
    <source>
        <dbReference type="ARBA" id="ARBA00022614"/>
    </source>
</evidence>
<dbReference type="FunFam" id="3.40.50.10140:FF:000007">
    <property type="entry name" value="Disease resistance protein (TIR-NBS-LRR class)"/>
    <property type="match status" value="1"/>
</dbReference>
<dbReference type="PROSITE" id="PS50104">
    <property type="entry name" value="TIR"/>
    <property type="match status" value="1"/>
</dbReference>
<accession>A0A2P6PQP9</accession>
<dbReference type="PANTHER" id="PTHR11017">
    <property type="entry name" value="LEUCINE-RICH REPEAT-CONTAINING PROTEIN"/>
    <property type="match status" value="1"/>
</dbReference>
<dbReference type="InterPro" id="IPR002182">
    <property type="entry name" value="NB-ARC"/>
</dbReference>
<gene>
    <name evidence="9" type="ORF">RchiOBHm_Chr6g0270391</name>
</gene>
<dbReference type="GO" id="GO:0006952">
    <property type="term" value="P:defense response"/>
    <property type="evidence" value="ECO:0007669"/>
    <property type="project" value="UniProtKB-KW"/>
</dbReference>
<dbReference type="SUPFAM" id="SSF46785">
    <property type="entry name" value="Winged helix' DNA-binding domain"/>
    <property type="match status" value="1"/>
</dbReference>
<keyword evidence="2" id="KW-0433">Leucine-rich repeat</keyword>
<name>A0A2P6PQP9_ROSCH</name>
<dbReference type="OrthoDB" id="1896560at2759"/>
<dbReference type="Gene3D" id="3.40.50.300">
    <property type="entry name" value="P-loop containing nucleotide triphosphate hydrolases"/>
    <property type="match status" value="1"/>
</dbReference>
<evidence type="ECO:0000256" key="1">
    <source>
        <dbReference type="ARBA" id="ARBA00011982"/>
    </source>
</evidence>
<dbReference type="InterPro" id="IPR058546">
    <property type="entry name" value="RPS4B/Roq1-like_LRR"/>
</dbReference>
<dbReference type="GO" id="GO:0003677">
    <property type="term" value="F:DNA binding"/>
    <property type="evidence" value="ECO:0007669"/>
    <property type="project" value="UniProtKB-KW"/>
</dbReference>
<evidence type="ECO:0000256" key="4">
    <source>
        <dbReference type="ARBA" id="ARBA00022801"/>
    </source>
</evidence>
<dbReference type="InterPro" id="IPR042197">
    <property type="entry name" value="Apaf_helical"/>
</dbReference>
<dbReference type="GO" id="GO:0007165">
    <property type="term" value="P:signal transduction"/>
    <property type="evidence" value="ECO:0007669"/>
    <property type="project" value="InterPro"/>
</dbReference>
<dbReference type="InterPro" id="IPR035897">
    <property type="entry name" value="Toll_tir_struct_dom_sf"/>
</dbReference>
<comment type="catalytic activity">
    <reaction evidence="7">
        <text>NAD(+) + H2O = ADP-D-ribose + nicotinamide + H(+)</text>
        <dbReference type="Rhea" id="RHEA:16301"/>
        <dbReference type="ChEBI" id="CHEBI:15377"/>
        <dbReference type="ChEBI" id="CHEBI:15378"/>
        <dbReference type="ChEBI" id="CHEBI:17154"/>
        <dbReference type="ChEBI" id="CHEBI:57540"/>
        <dbReference type="ChEBI" id="CHEBI:57967"/>
        <dbReference type="EC" id="3.2.2.6"/>
    </reaction>
    <physiologicalReaction direction="left-to-right" evidence="7">
        <dbReference type="Rhea" id="RHEA:16302"/>
    </physiologicalReaction>
</comment>
<feature type="domain" description="TIR" evidence="8">
    <location>
        <begin position="14"/>
        <end position="180"/>
    </location>
</feature>
<keyword evidence="10" id="KW-1185">Reference proteome</keyword>
<dbReference type="InterPro" id="IPR032675">
    <property type="entry name" value="LRR_dom_sf"/>
</dbReference>
<dbReference type="Gene3D" id="3.40.50.10140">
    <property type="entry name" value="Toll/interleukin-1 receptor homology (TIR) domain"/>
    <property type="match status" value="1"/>
</dbReference>
<dbReference type="InterPro" id="IPR045344">
    <property type="entry name" value="C-JID"/>
</dbReference>
<keyword evidence="9" id="KW-0238">DNA-binding</keyword>
<dbReference type="SUPFAM" id="SSF52200">
    <property type="entry name" value="Toll/Interleukin receptor TIR domain"/>
    <property type="match status" value="1"/>
</dbReference>
<sequence>MAASSSSPSSGGHCKYHVFLSFRGEDTRKNFVCHLYRALEQKAIHTFIDSEELEKGNKISELLNAVDESRISVVVLSCQYATSTWCLKELVKIMECMDKKQQIVVPIFYGVDPSHIRKLKKKFGKAFAKHEQNPNLDKEALETWKTALKRVSDVSGWHSRECKDDIELIENIVGDVFKKLNKFPGLSSQPDNLVGMDHHIKEVNKRLCRGKNDVGVVGIWGMGGLGKTTIARAVYDKIAHQFEHKCFFYNVKGRFLEKDEAQMRGELLSMILKRNMHSVDIFNEGSNAILGRLGKKKVLVVLDDVETFFQIEALLGDFYSFGAGSRILVTTRDKESLAGVYETYEPMCLDHNESRELFMKYAFKKNQLSQEYSDLLERAIEHARGLPLALKVLGASLCDKNIHQWKQRLEKIKEIPPRKILDVLRTSLEGLDHQEKAIFLDIACLFRGWRKKFVTELLESLGFCALDGLSVLEDRALITDRFSRLDMHDLLQEMGREIVRLESPSDPGKRSRLWSCDDVSRVLTQNTGTDAVECLILDLSNSTVNLCIQTGAFIRMTKLRLLMIYYSFFNASEYDYFDLDYFNLDYFDADYDDYYCHKYDYGDYDCDGDIGSEYYFPTIRRCDRLCPVGGKQLWTEDLEYLSQELRFLVWHGCPLKSLPSTFNPTNLVQLDMRGSHIQQLWEGIKPLPNLKVIMLSHCQYLIKIPDLTEAINLQRLFFDGCSSLIEFEFHSSIYALQNLHVLDLKGCKQLKILPSCIHMKSLWILCLSGCSNLETFPEILEVMTKLKWLYLDGTAIKELSSSINNLTGLRVLNLKNCTELKTLPTSIHMCSLQTLSLNGCSNLEIFPEISGIMNRLFELLLDETAIKGLPSSINLLPEIRKLSMRNCKSLVFLPDSICNLAYLTHLDLQGCTELKTLPTSNHMRSLQALFLDGCSNLGKFPEISGIMKEVSELLLDETAIKGLPSSINLLPKIRKLSMRNCKSLVFLPDSICNLAYLTHLDLQDCTELKTLPTSIHMRSLQTLFLDGCSNLEKFPEISGLMKEVSELLLDETAIKGLPSSINLLPKIRKLSMRNCESLVFLPDSICNLAYLTHLDLQGCTELKTLPTSIHMRSLQTLFLDGCSNLEKFPEISGLMKEVSELLLDETAIKGLPSSIYLLPKIRKLSMRNCESLVFLPDSICNLAYLTHLDLQGCTELKTLPTSIHMRSLQALFLDGCSNLEKFPEISGLMKEVSELLLDETAIKGLPSSITLLSGIGKLSMRNCKSLESLPDSICNWALTHLDLTGCTELKTLPTSIDMSCLETLKLDGCSSLDKFPEISGIMKEQPKLPLDETAIKGLPSSIKEHCSYSALRHLGLSDCNLLELSDGITHLSSLRTLKLCRTNLESLPVTMNRLCCLTHLELEACKRLKSIPELSSSINYIDAHECTALETVSKLKPLPRGNNFFTFSNCLQLVQTNLFRDIVEKYADFQDNYRQPLRLNMCFPGSEVPDWFTHQSGGFSVRVPLLANWLDRSFLGFAICAVLKYQEVHHYPSPLSATCLCTFKGRSDDCSFSFDLLDSVFRIDRILQTDHMFQGYVSWSECHLIPEGKRVNETYTEATFQIESEFTTEQHRITSCGVHFVYAPSVCGQLWDWSCPLSTPVK</sequence>
<dbReference type="Pfam" id="PF00931">
    <property type="entry name" value="NB-ARC"/>
    <property type="match status" value="1"/>
</dbReference>
<dbReference type="Pfam" id="PF23282">
    <property type="entry name" value="WHD_ROQ1"/>
    <property type="match status" value="1"/>
</dbReference>
<dbReference type="GO" id="GO:0043531">
    <property type="term" value="F:ADP binding"/>
    <property type="evidence" value="ECO:0007669"/>
    <property type="project" value="InterPro"/>
</dbReference>
<evidence type="ECO:0000256" key="7">
    <source>
        <dbReference type="ARBA" id="ARBA00047304"/>
    </source>
</evidence>
<keyword evidence="6" id="KW-0520">NAD</keyword>
<dbReference type="GO" id="GO:0061809">
    <property type="term" value="F:NAD+ nucleosidase activity, cyclic ADP-ribose generating"/>
    <property type="evidence" value="ECO:0007669"/>
    <property type="project" value="UniProtKB-EC"/>
</dbReference>
<dbReference type="Gene3D" id="1.10.8.430">
    <property type="entry name" value="Helical domain of apoptotic protease-activating factors"/>
    <property type="match status" value="1"/>
</dbReference>
<dbReference type="Pfam" id="PF23286">
    <property type="entry name" value="LRR_13"/>
    <property type="match status" value="1"/>
</dbReference>
<evidence type="ECO:0000256" key="6">
    <source>
        <dbReference type="ARBA" id="ARBA00023027"/>
    </source>
</evidence>
<dbReference type="Pfam" id="PF07725">
    <property type="entry name" value="LRR_3"/>
    <property type="match status" value="1"/>
</dbReference>
<reference evidence="9 10" key="1">
    <citation type="journal article" date="2018" name="Nat. Genet.">
        <title>The Rosa genome provides new insights in the design of modern roses.</title>
        <authorList>
            <person name="Bendahmane M."/>
        </authorList>
    </citation>
    <scope>NUCLEOTIDE SEQUENCE [LARGE SCALE GENOMIC DNA]</scope>
    <source>
        <strain evidence="10">cv. Old Blush</strain>
    </source>
</reference>
<dbReference type="InterPro" id="IPR000157">
    <property type="entry name" value="TIR_dom"/>
</dbReference>
<dbReference type="Pfam" id="PF01582">
    <property type="entry name" value="TIR"/>
    <property type="match status" value="1"/>
</dbReference>
<evidence type="ECO:0000256" key="5">
    <source>
        <dbReference type="ARBA" id="ARBA00022821"/>
    </source>
</evidence>
<keyword evidence="5" id="KW-0611">Plant defense</keyword>
<comment type="caution">
    <text evidence="9">The sequence shown here is derived from an EMBL/GenBank/DDBJ whole genome shotgun (WGS) entry which is preliminary data.</text>
</comment>
<dbReference type="PANTHER" id="PTHR11017:SF555">
    <property type="entry name" value="TIR-NBS-LRR RCT1-LIKE RESISTANCE PROTEIN"/>
    <property type="match status" value="1"/>
</dbReference>
<dbReference type="InterPro" id="IPR058192">
    <property type="entry name" value="WHD_ROQ1-like"/>
</dbReference>
<dbReference type="EMBL" id="PDCK01000044">
    <property type="protein sequence ID" value="PRQ24258.1"/>
    <property type="molecule type" value="Genomic_DNA"/>
</dbReference>
<dbReference type="SUPFAM" id="SSF52058">
    <property type="entry name" value="L domain-like"/>
    <property type="match status" value="3"/>
</dbReference>
<dbReference type="SUPFAM" id="SSF52540">
    <property type="entry name" value="P-loop containing nucleoside triphosphate hydrolases"/>
    <property type="match status" value="1"/>
</dbReference>
<dbReference type="Pfam" id="PF20160">
    <property type="entry name" value="C-JID"/>
    <property type="match status" value="1"/>
</dbReference>
<keyword evidence="4" id="KW-0378">Hydrolase</keyword>
<dbReference type="SMART" id="SM00255">
    <property type="entry name" value="TIR"/>
    <property type="match status" value="1"/>
</dbReference>
<dbReference type="EC" id="3.2.2.6" evidence="1"/>